<organism evidence="13 14">
    <name type="scientific">[Myrmecia] bisecta</name>
    <dbReference type="NCBI Taxonomy" id="41462"/>
    <lineage>
        <taxon>Eukaryota</taxon>
        <taxon>Viridiplantae</taxon>
        <taxon>Chlorophyta</taxon>
        <taxon>core chlorophytes</taxon>
        <taxon>Trebouxiophyceae</taxon>
        <taxon>Trebouxiales</taxon>
        <taxon>Trebouxiaceae</taxon>
        <taxon>Myrmecia</taxon>
    </lineage>
</organism>
<evidence type="ECO:0000256" key="1">
    <source>
        <dbReference type="ARBA" id="ARBA00004642"/>
    </source>
</evidence>
<keyword evidence="3 11" id="KW-0509">mRNA transport</keyword>
<dbReference type="PANTHER" id="PTHR12514">
    <property type="entry name" value="ENHANCER OF YELLOW 2 TRANSCRIPTION FACTOR"/>
    <property type="match status" value="1"/>
</dbReference>
<evidence type="ECO:0000256" key="10">
    <source>
        <dbReference type="ARBA" id="ARBA00023242"/>
    </source>
</evidence>
<comment type="subcellular location">
    <subcellularLocation>
        <location evidence="1 11">Nucleus</location>
        <location evidence="1 11">Nucleoplasm</location>
    </subcellularLocation>
</comment>
<dbReference type="GO" id="GO:0000124">
    <property type="term" value="C:SAGA complex"/>
    <property type="evidence" value="ECO:0007669"/>
    <property type="project" value="UniProtKB-UniRule"/>
</dbReference>
<keyword evidence="7 11" id="KW-0805">Transcription regulation</keyword>
<dbReference type="Proteomes" id="UP001489004">
    <property type="component" value="Unassembled WGS sequence"/>
</dbReference>
<evidence type="ECO:0000256" key="9">
    <source>
        <dbReference type="ARBA" id="ARBA00023163"/>
    </source>
</evidence>
<sequence length="109" mass="12573">MSKSKSVNRPPTPDPEDSTREATLEESIQLKLVQSGEKERLKELLKEKLVECGWRDEMRADAREVMRNRGWENVTVESLVREIRPKGRSTVPDFLKAELLTRLRAAVIN</sequence>
<reference evidence="13 14" key="1">
    <citation type="journal article" date="2024" name="Nat. Commun.">
        <title>Phylogenomics reveals the evolutionary origins of lichenization in chlorophyte algae.</title>
        <authorList>
            <person name="Puginier C."/>
            <person name="Libourel C."/>
            <person name="Otte J."/>
            <person name="Skaloud P."/>
            <person name="Haon M."/>
            <person name="Grisel S."/>
            <person name="Petersen M."/>
            <person name="Berrin J.G."/>
            <person name="Delaux P.M."/>
            <person name="Dal Grande F."/>
            <person name="Keller J."/>
        </authorList>
    </citation>
    <scope>NUCLEOTIDE SEQUENCE [LARGE SCALE GENOMIC DNA]</scope>
    <source>
        <strain evidence="13 14">SAG 2043</strain>
    </source>
</reference>
<evidence type="ECO:0000256" key="5">
    <source>
        <dbReference type="ARBA" id="ARBA00022927"/>
    </source>
</evidence>
<dbReference type="FunFam" id="1.10.246.140:FF:000001">
    <property type="entry name" value="Transcription and mRNA export factor ENY2"/>
    <property type="match status" value="1"/>
</dbReference>
<evidence type="ECO:0000313" key="13">
    <source>
        <dbReference type="EMBL" id="KAK9824501.1"/>
    </source>
</evidence>
<dbReference type="GO" id="GO:0006368">
    <property type="term" value="P:transcription elongation by RNA polymerase II"/>
    <property type="evidence" value="ECO:0007669"/>
    <property type="project" value="UniProtKB-UniRule"/>
</dbReference>
<comment type="caution">
    <text evidence="13">The sequence shown here is derived from an EMBL/GenBank/DDBJ whole genome shotgun (WGS) entry which is preliminary data.</text>
</comment>
<dbReference type="InterPro" id="IPR038212">
    <property type="entry name" value="TF_EnY2_sf"/>
</dbReference>
<dbReference type="InterPro" id="IPR018783">
    <property type="entry name" value="TF_ENY2"/>
</dbReference>
<keyword evidence="9 11" id="KW-0804">Transcription</keyword>
<proteinExistence type="inferred from homology"/>
<name>A0AAW1QSE4_9CHLO</name>
<dbReference type="AlphaFoldDB" id="A0AAW1QSE4"/>
<dbReference type="GO" id="GO:0003713">
    <property type="term" value="F:transcription coactivator activity"/>
    <property type="evidence" value="ECO:0007669"/>
    <property type="project" value="UniProtKB-UniRule"/>
</dbReference>
<dbReference type="GO" id="GO:0005654">
    <property type="term" value="C:nucleoplasm"/>
    <property type="evidence" value="ECO:0007669"/>
    <property type="project" value="UniProtKB-SubCell"/>
</dbReference>
<accession>A0AAW1QSE4</accession>
<comment type="subunit">
    <text evidence="11">Component of the nuclear pore complex (NPC)-associated TREX-2 complex (transcription and export complex 2). Component of the SAGA transcription coactivator-HAT complex. Within the SAGA complex, participates to a subcomplex of SAGA called the DUB module (deubiquitination module).</text>
</comment>
<dbReference type="EMBL" id="JALJOR010000002">
    <property type="protein sequence ID" value="KAK9824501.1"/>
    <property type="molecule type" value="Genomic_DNA"/>
</dbReference>
<dbReference type="HAMAP" id="MF_03046">
    <property type="entry name" value="ENY2_Sus1"/>
    <property type="match status" value="1"/>
</dbReference>
<evidence type="ECO:0000313" key="14">
    <source>
        <dbReference type="Proteomes" id="UP001489004"/>
    </source>
</evidence>
<evidence type="ECO:0000256" key="3">
    <source>
        <dbReference type="ARBA" id="ARBA00022816"/>
    </source>
</evidence>
<dbReference type="Pfam" id="PF10163">
    <property type="entry name" value="EnY2"/>
    <property type="match status" value="1"/>
</dbReference>
<keyword evidence="14" id="KW-1185">Reference proteome</keyword>
<comment type="similarity">
    <text evidence="11">Belongs to the ENY2 family.</text>
</comment>
<evidence type="ECO:0000256" key="6">
    <source>
        <dbReference type="ARBA" id="ARBA00023010"/>
    </source>
</evidence>
<evidence type="ECO:0000256" key="4">
    <source>
        <dbReference type="ARBA" id="ARBA00022853"/>
    </source>
</evidence>
<evidence type="ECO:0000256" key="12">
    <source>
        <dbReference type="SAM" id="MobiDB-lite"/>
    </source>
</evidence>
<dbReference type="GO" id="GO:0006325">
    <property type="term" value="P:chromatin organization"/>
    <property type="evidence" value="ECO:0007669"/>
    <property type="project" value="UniProtKB-KW"/>
</dbReference>
<keyword evidence="4 11" id="KW-0156">Chromatin regulator</keyword>
<dbReference type="GO" id="GO:0015031">
    <property type="term" value="P:protein transport"/>
    <property type="evidence" value="ECO:0007669"/>
    <property type="project" value="UniProtKB-KW"/>
</dbReference>
<feature type="region of interest" description="Disordered" evidence="12">
    <location>
        <begin position="1"/>
        <end position="24"/>
    </location>
</feature>
<keyword evidence="10 11" id="KW-0539">Nucleus</keyword>
<keyword evidence="8 11" id="KW-0010">Activator</keyword>
<protein>
    <recommendedName>
        <fullName evidence="11">Transcription and mRNA export factor ENY2</fullName>
    </recommendedName>
    <alternativeName>
        <fullName evidence="11">Enhancer of yellow 2 transcription factor homolog</fullName>
    </alternativeName>
</protein>
<dbReference type="GO" id="GO:0006406">
    <property type="term" value="P:mRNA export from nucleus"/>
    <property type="evidence" value="ECO:0007669"/>
    <property type="project" value="UniProtKB-UniRule"/>
</dbReference>
<keyword evidence="5 11" id="KW-0653">Protein transport</keyword>
<comment type="function">
    <text evidence="11">Involved in mRNA export coupled transcription activation by association with both the TREX-2 and the SAGA complexes. The transcription regulatory histone acetylation (HAT) complex SAGA is a multiprotein complex that activates transcription by remodeling chromatin and mediating histone acetylation and deubiquitination. Within the SAGA complex, participates to a subcomplex that specifically deubiquitinates histones. The SAGA complex is recruited to specific gene promoters by activators, where it is required for transcription. The TREX-2 complex functions in docking export-competent ribonucleoprotein particles (mRNPs) to the nuclear entrance of the nuclear pore complex (nuclear basket). TREX-2 participates in mRNA export and accurate chromatin positioning in the nucleus by tethering genes to the nuclear periphery.</text>
</comment>
<keyword evidence="2 11" id="KW-0813">Transport</keyword>
<keyword evidence="6 11" id="KW-0811">Translocation</keyword>
<evidence type="ECO:0000256" key="8">
    <source>
        <dbReference type="ARBA" id="ARBA00023159"/>
    </source>
</evidence>
<dbReference type="GO" id="GO:0070390">
    <property type="term" value="C:transcription export complex 2"/>
    <property type="evidence" value="ECO:0007669"/>
    <property type="project" value="UniProtKB-UniRule"/>
</dbReference>
<dbReference type="GO" id="GO:0071819">
    <property type="term" value="C:DUBm complex"/>
    <property type="evidence" value="ECO:0007669"/>
    <property type="project" value="UniProtKB-UniRule"/>
</dbReference>
<gene>
    <name evidence="13" type="ORF">WJX72_010885</name>
</gene>
<evidence type="ECO:0000256" key="2">
    <source>
        <dbReference type="ARBA" id="ARBA00022448"/>
    </source>
</evidence>
<dbReference type="Gene3D" id="1.10.246.140">
    <property type="match status" value="1"/>
</dbReference>
<evidence type="ECO:0000256" key="7">
    <source>
        <dbReference type="ARBA" id="ARBA00023015"/>
    </source>
</evidence>
<evidence type="ECO:0000256" key="11">
    <source>
        <dbReference type="HAMAP-Rule" id="MF_03046"/>
    </source>
</evidence>
<dbReference type="GO" id="GO:0005643">
    <property type="term" value="C:nuclear pore"/>
    <property type="evidence" value="ECO:0007669"/>
    <property type="project" value="UniProtKB-UniRule"/>
</dbReference>